<comment type="caution">
    <text evidence="8">The sequence shown here is derived from an EMBL/GenBank/DDBJ whole genome shotgun (WGS) entry which is preliminary data.</text>
</comment>
<keyword evidence="5 7" id="KW-0472">Membrane</keyword>
<evidence type="ECO:0000256" key="6">
    <source>
        <dbReference type="SAM" id="MobiDB-lite"/>
    </source>
</evidence>
<evidence type="ECO:0000256" key="3">
    <source>
        <dbReference type="ARBA" id="ARBA00022692"/>
    </source>
</evidence>
<dbReference type="InterPro" id="IPR008429">
    <property type="entry name" value="CLPTM1"/>
</dbReference>
<proteinExistence type="inferred from homology"/>
<evidence type="ECO:0008006" key="10">
    <source>
        <dbReference type="Google" id="ProtNLM"/>
    </source>
</evidence>
<comment type="similarity">
    <text evidence="2">Belongs to the CLPTM1 family.</text>
</comment>
<reference evidence="8" key="1">
    <citation type="submission" date="2022-07" db="EMBL/GenBank/DDBJ databases">
        <title>Genome Sequence of Physisporinus lineatus.</title>
        <authorList>
            <person name="Buettner E."/>
        </authorList>
    </citation>
    <scope>NUCLEOTIDE SEQUENCE</scope>
    <source>
        <strain evidence="8">VT162</strain>
    </source>
</reference>
<protein>
    <recommendedName>
        <fullName evidence="10">Cleft lip and palate associated transmembrane protein</fullName>
    </recommendedName>
</protein>
<feature type="transmembrane region" description="Helical" evidence="7">
    <location>
        <begin position="456"/>
        <end position="477"/>
    </location>
</feature>
<feature type="compositionally biased region" description="Low complexity" evidence="6">
    <location>
        <begin position="1"/>
        <end position="23"/>
    </location>
</feature>
<evidence type="ECO:0000256" key="4">
    <source>
        <dbReference type="ARBA" id="ARBA00022989"/>
    </source>
</evidence>
<dbReference type="GO" id="GO:0012505">
    <property type="term" value="C:endomembrane system"/>
    <property type="evidence" value="ECO:0007669"/>
    <property type="project" value="TreeGrafter"/>
</dbReference>
<comment type="subcellular location">
    <subcellularLocation>
        <location evidence="1">Membrane</location>
        <topology evidence="1">Multi-pass membrane protein</topology>
    </subcellularLocation>
</comment>
<evidence type="ECO:0000256" key="2">
    <source>
        <dbReference type="ARBA" id="ARBA00009310"/>
    </source>
</evidence>
<dbReference type="GO" id="GO:0016020">
    <property type="term" value="C:membrane"/>
    <property type="evidence" value="ECO:0007669"/>
    <property type="project" value="UniProtKB-SubCell"/>
</dbReference>
<accession>A0AAD5VDU8</accession>
<feature type="transmembrane region" description="Helical" evidence="7">
    <location>
        <begin position="389"/>
        <end position="408"/>
    </location>
</feature>
<evidence type="ECO:0000313" key="9">
    <source>
        <dbReference type="Proteomes" id="UP001212997"/>
    </source>
</evidence>
<keyword evidence="3 7" id="KW-0812">Transmembrane</keyword>
<gene>
    <name evidence="8" type="ORF">NLI96_g2600</name>
</gene>
<evidence type="ECO:0000313" key="8">
    <source>
        <dbReference type="EMBL" id="KAJ3488803.1"/>
    </source>
</evidence>
<evidence type="ECO:0000256" key="5">
    <source>
        <dbReference type="ARBA" id="ARBA00023136"/>
    </source>
</evidence>
<feature type="region of interest" description="Disordered" evidence="6">
    <location>
        <begin position="1"/>
        <end position="26"/>
    </location>
</feature>
<dbReference type="PANTHER" id="PTHR21347">
    <property type="entry name" value="CLEFT LIP AND PALATE ASSOCIATED TRANSMEMBRANE PROTEIN-RELATED"/>
    <property type="match status" value="1"/>
</dbReference>
<dbReference type="Proteomes" id="UP001212997">
    <property type="component" value="Unassembled WGS sequence"/>
</dbReference>
<keyword evidence="9" id="KW-1185">Reference proteome</keyword>
<dbReference type="PANTHER" id="PTHR21347:SF0">
    <property type="entry name" value="LIPID SCRAMBLASE CLPTM1L"/>
    <property type="match status" value="1"/>
</dbReference>
<sequence>MANPAEAPQARAAPNGQPGPQQQEESPFKKLFSIAQQFLLIWMAMQLGRMIICSISTVDNVFAVTKFFTPKPPATPPPVPSTDGSTPEHLSVPTVPTQAFAAWPLGIPLSMHVYLSTSPTGDVFSSKWTSGYRENQDADLPHFVWDNITFGDWSDIRTVDYDVNLPPSVQHNASLWAEIFLARDGASPDPSSPYFDPRSVFHYRKLLTRYLPKTKIRKEKNLLNSHEETTHEDVNEENLTLALISDTPPIPTGQIPLPMAQYISLLPERDQTGTKGFYAPIVFPNDFWHLRSQYIEINATTPTLPLQITFQPMSYWKFQIFATMTYSFQEAAKQQGGASMAEFDEIKRMLVETNPYFLALTGLVSLLHVVFEFLAFSSDVSHWRKKQELVGVSVSWMILMGSGVGVLIEAWKITKAVDISVTTADPGSVLPLKLVIKDKHVLSEDEKKTQEYDKLAFRYVSWVAIPCLAAYTVYSLLYETHRGWYSFVISTLTSFVYMFGFAQLVPQLIINYKLKSVAHMPMKAMIYKTLSTVVDDLFAFCIKMPILHRLACFRDDVVFLVFLYQRWIYRVDPKRVNEYGQVMSSDTDAIAVKEGKAATETKKNK</sequence>
<evidence type="ECO:0000256" key="7">
    <source>
        <dbReference type="SAM" id="Phobius"/>
    </source>
</evidence>
<feature type="transmembrane region" description="Helical" evidence="7">
    <location>
        <begin position="356"/>
        <end position="377"/>
    </location>
</feature>
<evidence type="ECO:0000256" key="1">
    <source>
        <dbReference type="ARBA" id="ARBA00004141"/>
    </source>
</evidence>
<keyword evidence="4 7" id="KW-1133">Transmembrane helix</keyword>
<dbReference type="EMBL" id="JANAWD010000059">
    <property type="protein sequence ID" value="KAJ3488803.1"/>
    <property type="molecule type" value="Genomic_DNA"/>
</dbReference>
<dbReference type="Pfam" id="PF05602">
    <property type="entry name" value="CLPTM1"/>
    <property type="match status" value="2"/>
</dbReference>
<feature type="transmembrane region" description="Helical" evidence="7">
    <location>
        <begin position="483"/>
        <end position="505"/>
    </location>
</feature>
<organism evidence="8 9">
    <name type="scientific">Meripilus lineatus</name>
    <dbReference type="NCBI Taxonomy" id="2056292"/>
    <lineage>
        <taxon>Eukaryota</taxon>
        <taxon>Fungi</taxon>
        <taxon>Dikarya</taxon>
        <taxon>Basidiomycota</taxon>
        <taxon>Agaricomycotina</taxon>
        <taxon>Agaricomycetes</taxon>
        <taxon>Polyporales</taxon>
        <taxon>Meripilaceae</taxon>
        <taxon>Meripilus</taxon>
    </lineage>
</organism>
<name>A0AAD5VDU8_9APHY</name>
<dbReference type="AlphaFoldDB" id="A0AAD5VDU8"/>